<accession>A0AA36MAI0</accession>
<evidence type="ECO:0008006" key="8">
    <source>
        <dbReference type="Google" id="ProtNLM"/>
    </source>
</evidence>
<dbReference type="InterPro" id="IPR038479">
    <property type="entry name" value="Transthyretin-like_sf"/>
</dbReference>
<dbReference type="Gene3D" id="2.60.40.3330">
    <property type="match status" value="1"/>
</dbReference>
<organism evidence="6 7">
    <name type="scientific">Cylicocyclus nassatus</name>
    <name type="common">Nematode worm</name>
    <dbReference type="NCBI Taxonomy" id="53992"/>
    <lineage>
        <taxon>Eukaryota</taxon>
        <taxon>Metazoa</taxon>
        <taxon>Ecdysozoa</taxon>
        <taxon>Nematoda</taxon>
        <taxon>Chromadorea</taxon>
        <taxon>Rhabditida</taxon>
        <taxon>Rhabditina</taxon>
        <taxon>Rhabditomorpha</taxon>
        <taxon>Strongyloidea</taxon>
        <taxon>Strongylidae</taxon>
        <taxon>Cylicocyclus</taxon>
    </lineage>
</organism>
<comment type="subcellular location">
    <subcellularLocation>
        <location evidence="1">Secreted</location>
    </subcellularLocation>
</comment>
<proteinExistence type="inferred from homology"/>
<evidence type="ECO:0000256" key="1">
    <source>
        <dbReference type="ARBA" id="ARBA00004613"/>
    </source>
</evidence>
<dbReference type="AlphaFoldDB" id="A0AA36MAI0"/>
<feature type="signal peptide" evidence="5">
    <location>
        <begin position="1"/>
        <end position="18"/>
    </location>
</feature>
<dbReference type="PANTHER" id="PTHR21700">
    <property type="entry name" value="TRANSTHYRETIN-LIKE FAMILY PROTEIN-RELATED"/>
    <property type="match status" value="1"/>
</dbReference>
<name>A0AA36MAI0_CYLNA</name>
<evidence type="ECO:0000256" key="4">
    <source>
        <dbReference type="ARBA" id="ARBA00022729"/>
    </source>
</evidence>
<keyword evidence="3" id="KW-0964">Secreted</keyword>
<sequence>MYMLTIILLTLRTTNVFAGILGDGRKQSVAVSGHLLCNEKPAANIRLKLYDKEILLDYKLDEGKTDSSGAFYLRGSKKEITNIDPKLNIYHKCNYSGPCVKKLSIIIPDEYITESSTPQLVFNIGTINLAGMISGEEIDCIN</sequence>
<protein>
    <recommendedName>
        <fullName evidence="8">Transthyretin-like family protein</fullName>
    </recommendedName>
</protein>
<dbReference type="Proteomes" id="UP001176961">
    <property type="component" value="Unassembled WGS sequence"/>
</dbReference>
<dbReference type="Pfam" id="PF01060">
    <property type="entry name" value="TTR-52"/>
    <property type="match status" value="1"/>
</dbReference>
<evidence type="ECO:0000256" key="2">
    <source>
        <dbReference type="ARBA" id="ARBA00010112"/>
    </source>
</evidence>
<comment type="similarity">
    <text evidence="2">Belongs to the nematode transthyretin-like family.</text>
</comment>
<dbReference type="GO" id="GO:0009986">
    <property type="term" value="C:cell surface"/>
    <property type="evidence" value="ECO:0007669"/>
    <property type="project" value="InterPro"/>
</dbReference>
<comment type="caution">
    <text evidence="6">The sequence shown here is derived from an EMBL/GenBank/DDBJ whole genome shotgun (WGS) entry which is preliminary data.</text>
</comment>
<dbReference type="EMBL" id="CATQJL010000305">
    <property type="protein sequence ID" value="CAJ0603363.1"/>
    <property type="molecule type" value="Genomic_DNA"/>
</dbReference>
<keyword evidence="7" id="KW-1185">Reference proteome</keyword>
<evidence type="ECO:0000313" key="6">
    <source>
        <dbReference type="EMBL" id="CAJ0603363.1"/>
    </source>
</evidence>
<keyword evidence="4 5" id="KW-0732">Signal</keyword>
<evidence type="ECO:0000256" key="5">
    <source>
        <dbReference type="SAM" id="SignalP"/>
    </source>
</evidence>
<dbReference type="GO" id="GO:0005576">
    <property type="term" value="C:extracellular region"/>
    <property type="evidence" value="ECO:0007669"/>
    <property type="project" value="UniProtKB-SubCell"/>
</dbReference>
<dbReference type="PANTHER" id="PTHR21700:SF24">
    <property type="entry name" value="TRANSTHYRETIN-LIKE FAMILY PROTEIN"/>
    <property type="match status" value="1"/>
</dbReference>
<dbReference type="InterPro" id="IPR001534">
    <property type="entry name" value="Transthyretin-like"/>
</dbReference>
<evidence type="ECO:0000256" key="3">
    <source>
        <dbReference type="ARBA" id="ARBA00022525"/>
    </source>
</evidence>
<feature type="chain" id="PRO_5041404030" description="Transthyretin-like family protein" evidence="5">
    <location>
        <begin position="19"/>
        <end position="142"/>
    </location>
</feature>
<reference evidence="6" key="1">
    <citation type="submission" date="2023-07" db="EMBL/GenBank/DDBJ databases">
        <authorList>
            <consortium name="CYATHOMIX"/>
        </authorList>
    </citation>
    <scope>NUCLEOTIDE SEQUENCE</scope>
    <source>
        <strain evidence="6">N/A</strain>
    </source>
</reference>
<gene>
    <name evidence="6" type="ORF">CYNAS_LOCUS15346</name>
</gene>
<evidence type="ECO:0000313" key="7">
    <source>
        <dbReference type="Proteomes" id="UP001176961"/>
    </source>
</evidence>